<sequence>MVLGLTALQLNAQDDAAVEAAKKQEVWEETVSYAGRFQVSAPGYMVEKTDTLETKLGQQVNHTFFYQSPDKKSDNLFYMVSYVDYPEGTMHMDSVDLLGEFFEASAEEAAFSITGDLVYSNPRDWNGYPGQVWRVDYLKGQAIIKTRAFLVENRYYTIQTIMLRDNSLNPSTQKFFDSFYLLDGDASGN</sequence>
<organism evidence="1 2">
    <name type="scientific">Flavilitoribacter nigricans (strain ATCC 23147 / DSM 23189 / NBRC 102662 / NCIMB 1420 / SS-2)</name>
    <name type="common">Lewinella nigricans</name>
    <dbReference type="NCBI Taxonomy" id="1122177"/>
    <lineage>
        <taxon>Bacteria</taxon>
        <taxon>Pseudomonadati</taxon>
        <taxon>Bacteroidota</taxon>
        <taxon>Saprospiria</taxon>
        <taxon>Saprospirales</taxon>
        <taxon>Lewinellaceae</taxon>
        <taxon>Flavilitoribacter</taxon>
    </lineage>
</organism>
<evidence type="ECO:0000313" key="1">
    <source>
        <dbReference type="EMBL" id="PHN07634.1"/>
    </source>
</evidence>
<dbReference type="EMBL" id="PDUD01000009">
    <property type="protein sequence ID" value="PHN07634.1"/>
    <property type="molecule type" value="Genomic_DNA"/>
</dbReference>
<gene>
    <name evidence="1" type="ORF">CRP01_05920</name>
</gene>
<reference evidence="1 2" key="1">
    <citation type="submission" date="2017-10" db="EMBL/GenBank/DDBJ databases">
        <title>The draft genome sequence of Lewinella nigricans NBRC 102662.</title>
        <authorList>
            <person name="Wang K."/>
        </authorList>
    </citation>
    <scope>NUCLEOTIDE SEQUENCE [LARGE SCALE GENOMIC DNA]</scope>
    <source>
        <strain evidence="1 2">NBRC 102662</strain>
    </source>
</reference>
<dbReference type="Proteomes" id="UP000223913">
    <property type="component" value="Unassembled WGS sequence"/>
</dbReference>
<name>A0A2D0NGK2_FLAN2</name>
<protein>
    <submittedName>
        <fullName evidence="1">Uncharacterized protein</fullName>
    </submittedName>
</protein>
<dbReference type="AlphaFoldDB" id="A0A2D0NGK2"/>
<proteinExistence type="predicted"/>
<accession>A0A2D0NGK2</accession>
<keyword evidence="2" id="KW-1185">Reference proteome</keyword>
<evidence type="ECO:0000313" key="2">
    <source>
        <dbReference type="Proteomes" id="UP000223913"/>
    </source>
</evidence>
<comment type="caution">
    <text evidence="1">The sequence shown here is derived from an EMBL/GenBank/DDBJ whole genome shotgun (WGS) entry which is preliminary data.</text>
</comment>